<accession>A0A9D2S7A1</accession>
<dbReference type="EMBL" id="DWXX01000006">
    <property type="protein sequence ID" value="HJB58110.1"/>
    <property type="molecule type" value="Genomic_DNA"/>
</dbReference>
<reference evidence="1" key="2">
    <citation type="submission" date="2021-04" db="EMBL/GenBank/DDBJ databases">
        <authorList>
            <person name="Gilroy R."/>
        </authorList>
    </citation>
    <scope>NUCLEOTIDE SEQUENCE</scope>
    <source>
        <strain evidence="1">ChiHjej9B8-13557</strain>
    </source>
</reference>
<name>A0A9D2S7A1_9FIRM</name>
<evidence type="ECO:0000313" key="2">
    <source>
        <dbReference type="Proteomes" id="UP000824211"/>
    </source>
</evidence>
<dbReference type="Proteomes" id="UP000824211">
    <property type="component" value="Unassembled WGS sequence"/>
</dbReference>
<proteinExistence type="predicted"/>
<protein>
    <submittedName>
        <fullName evidence="1">Uncharacterized protein</fullName>
    </submittedName>
</protein>
<organism evidence="1 2">
    <name type="scientific">Candidatus Faecalibacterium faecipullorum</name>
    <dbReference type="NCBI Taxonomy" id="2838578"/>
    <lineage>
        <taxon>Bacteria</taxon>
        <taxon>Bacillati</taxon>
        <taxon>Bacillota</taxon>
        <taxon>Clostridia</taxon>
        <taxon>Eubacteriales</taxon>
        <taxon>Oscillospiraceae</taxon>
        <taxon>Faecalibacterium</taxon>
    </lineage>
</organism>
<reference evidence="1" key="1">
    <citation type="journal article" date="2021" name="PeerJ">
        <title>Extensive microbial diversity within the chicken gut microbiome revealed by metagenomics and culture.</title>
        <authorList>
            <person name="Gilroy R."/>
            <person name="Ravi A."/>
            <person name="Getino M."/>
            <person name="Pursley I."/>
            <person name="Horton D.L."/>
            <person name="Alikhan N.F."/>
            <person name="Baker D."/>
            <person name="Gharbi K."/>
            <person name="Hall N."/>
            <person name="Watson M."/>
            <person name="Adriaenssens E.M."/>
            <person name="Foster-Nyarko E."/>
            <person name="Jarju S."/>
            <person name="Secka A."/>
            <person name="Antonio M."/>
            <person name="Oren A."/>
            <person name="Chaudhuri R.R."/>
            <person name="La Ragione R."/>
            <person name="Hildebrand F."/>
            <person name="Pallen M.J."/>
        </authorList>
    </citation>
    <scope>NUCLEOTIDE SEQUENCE</scope>
    <source>
        <strain evidence="1">ChiHjej9B8-13557</strain>
    </source>
</reference>
<comment type="caution">
    <text evidence="1">The sequence shown here is derived from an EMBL/GenBank/DDBJ whole genome shotgun (WGS) entry which is preliminary data.</text>
</comment>
<gene>
    <name evidence="1" type="ORF">H9771_00380</name>
</gene>
<dbReference type="AlphaFoldDB" id="A0A9D2S7A1"/>
<sequence length="99" mass="11978">MKGVEYEGKISHRDHYSFASKYCSFHNSEAFPIYDSYVEKVLLHYRDADGFCDFKQEELKDYPTFKRVMAAFQQHFGLEGYTVKQLDQYLWQFGKKYFR</sequence>
<evidence type="ECO:0000313" key="1">
    <source>
        <dbReference type="EMBL" id="HJB58110.1"/>
    </source>
</evidence>